<feature type="compositionally biased region" description="Basic residues" evidence="1">
    <location>
        <begin position="11"/>
        <end position="30"/>
    </location>
</feature>
<reference evidence="2 3" key="1">
    <citation type="submission" date="2018-03" db="EMBL/GenBank/DDBJ databases">
        <title>Genomes of Pezizomycetes fungi and the evolution of truffles.</title>
        <authorList>
            <person name="Murat C."/>
            <person name="Payen T."/>
            <person name="Noel B."/>
            <person name="Kuo A."/>
            <person name="Martin F.M."/>
        </authorList>
    </citation>
    <scope>NUCLEOTIDE SEQUENCE [LARGE SCALE GENOMIC DNA]</scope>
    <source>
        <strain evidence="2">091103-1</strain>
    </source>
</reference>
<evidence type="ECO:0000256" key="1">
    <source>
        <dbReference type="SAM" id="MobiDB-lite"/>
    </source>
</evidence>
<protein>
    <recommendedName>
        <fullName evidence="4">Peripheral subunit-binding (PSBD) domain-containing protein</fullName>
    </recommendedName>
</protein>
<keyword evidence="3" id="KW-1185">Reference proteome</keyword>
<comment type="caution">
    <text evidence="2">The sequence shown here is derived from an EMBL/GenBank/DDBJ whole genome shotgun (WGS) entry which is preliminary data.</text>
</comment>
<organism evidence="2 3">
    <name type="scientific">Tuber magnatum</name>
    <name type="common">white Piedmont truffle</name>
    <dbReference type="NCBI Taxonomy" id="42249"/>
    <lineage>
        <taxon>Eukaryota</taxon>
        <taxon>Fungi</taxon>
        <taxon>Dikarya</taxon>
        <taxon>Ascomycota</taxon>
        <taxon>Pezizomycotina</taxon>
        <taxon>Pezizomycetes</taxon>
        <taxon>Pezizales</taxon>
        <taxon>Tuberaceae</taxon>
        <taxon>Tuber</taxon>
    </lineage>
</organism>
<feature type="region of interest" description="Disordered" evidence="1">
    <location>
        <begin position="1"/>
        <end position="50"/>
    </location>
</feature>
<feature type="region of interest" description="Disordered" evidence="1">
    <location>
        <begin position="108"/>
        <end position="158"/>
    </location>
</feature>
<sequence>MVRGVAEVGAKRRGSRRRKTQIYARERRRKNEGAAGGVNGAGEGRVDEPATTACRNVASNYRMPVLSPTTTEGTITRWKLNGCSQIVVLAELSGDLASLEVLQEKGTEGGSGALARKEKVDEKSSEEDTMSARREGRPSVMESSAESAPDTAGIAKEYTPSPSVAHLIRKHKISKVDVSAVDATGSEGRIHKLEKLDLTNIKIASRKKGAGENAKQVVEGKPAINEKKELKLELSFGEVLRSQPPTPHCVTSANIFGGLPNFPAMISSQPNKFQPKTTDSFPPPLHCPAAGPGILNILTSTAPATSPAKLTPGITATYPNMISLTVKSAIEEVQGNLFLEKVKSSLEKDPGGPVF</sequence>
<evidence type="ECO:0008006" key="4">
    <source>
        <dbReference type="Google" id="ProtNLM"/>
    </source>
</evidence>
<name>A0A317SF38_9PEZI</name>
<dbReference type="Proteomes" id="UP000246991">
    <property type="component" value="Unassembled WGS sequence"/>
</dbReference>
<dbReference type="OrthoDB" id="202158at2759"/>
<accession>A0A317SF38</accession>
<dbReference type="EMBL" id="PYWC01000121">
    <property type="protein sequence ID" value="PWW72056.1"/>
    <property type="molecule type" value="Genomic_DNA"/>
</dbReference>
<dbReference type="STRING" id="42249.A0A317SF38"/>
<evidence type="ECO:0000313" key="2">
    <source>
        <dbReference type="EMBL" id="PWW72056.1"/>
    </source>
</evidence>
<gene>
    <name evidence="2" type="ORF">C7212DRAFT_360261</name>
</gene>
<dbReference type="AlphaFoldDB" id="A0A317SF38"/>
<proteinExistence type="predicted"/>
<feature type="compositionally biased region" description="Gly residues" evidence="1">
    <location>
        <begin position="34"/>
        <end position="43"/>
    </location>
</feature>
<evidence type="ECO:0000313" key="3">
    <source>
        <dbReference type="Proteomes" id="UP000246991"/>
    </source>
</evidence>